<gene>
    <name evidence="1" type="ORF">DERYTH_LOCUS18187</name>
</gene>
<dbReference type="EMBL" id="CAJVPY010018102">
    <property type="protein sequence ID" value="CAG8765378.1"/>
    <property type="molecule type" value="Genomic_DNA"/>
</dbReference>
<dbReference type="Proteomes" id="UP000789405">
    <property type="component" value="Unassembled WGS sequence"/>
</dbReference>
<accession>A0A9N9J4W3</accession>
<protein>
    <submittedName>
        <fullName evidence="1">3455_t:CDS:1</fullName>
    </submittedName>
</protein>
<reference evidence="1" key="1">
    <citation type="submission" date="2021-06" db="EMBL/GenBank/DDBJ databases">
        <authorList>
            <person name="Kallberg Y."/>
            <person name="Tangrot J."/>
            <person name="Rosling A."/>
        </authorList>
    </citation>
    <scope>NUCLEOTIDE SEQUENCE</scope>
    <source>
        <strain evidence="1">MA453B</strain>
    </source>
</reference>
<organism evidence="1 2">
    <name type="scientific">Dentiscutata erythropus</name>
    <dbReference type="NCBI Taxonomy" id="1348616"/>
    <lineage>
        <taxon>Eukaryota</taxon>
        <taxon>Fungi</taxon>
        <taxon>Fungi incertae sedis</taxon>
        <taxon>Mucoromycota</taxon>
        <taxon>Glomeromycotina</taxon>
        <taxon>Glomeromycetes</taxon>
        <taxon>Diversisporales</taxon>
        <taxon>Gigasporaceae</taxon>
        <taxon>Dentiscutata</taxon>
    </lineage>
</organism>
<sequence length="70" mass="8124">MKDLANKTALESRKMNTTIRIYQEDLNTASTDQQLNSSILSKIEAKTAVFNPENNEDFETNYLDYEINYI</sequence>
<name>A0A9N9J4W3_9GLOM</name>
<evidence type="ECO:0000313" key="1">
    <source>
        <dbReference type="EMBL" id="CAG8765378.1"/>
    </source>
</evidence>
<comment type="caution">
    <text evidence="1">The sequence shown here is derived from an EMBL/GenBank/DDBJ whole genome shotgun (WGS) entry which is preliminary data.</text>
</comment>
<evidence type="ECO:0000313" key="2">
    <source>
        <dbReference type="Proteomes" id="UP000789405"/>
    </source>
</evidence>
<dbReference type="AlphaFoldDB" id="A0A9N9J4W3"/>
<proteinExistence type="predicted"/>
<keyword evidence="2" id="KW-1185">Reference proteome</keyword>